<dbReference type="SUPFAM" id="SSF51905">
    <property type="entry name" value="FAD/NAD(P)-binding domain"/>
    <property type="match status" value="1"/>
</dbReference>
<dbReference type="PANTHER" id="PTHR47470">
    <property type="entry name" value="CHOLESTEROL OXIDASE"/>
    <property type="match status" value="1"/>
</dbReference>
<dbReference type="EC" id="5.3.3.1" evidence="11"/>
<evidence type="ECO:0000256" key="12">
    <source>
        <dbReference type="ARBA" id="ARBA00049645"/>
    </source>
</evidence>
<comment type="cofactor">
    <cofactor evidence="1">
        <name>FAD</name>
        <dbReference type="ChEBI" id="CHEBI:57692"/>
    </cofactor>
</comment>
<evidence type="ECO:0000256" key="8">
    <source>
        <dbReference type="ARBA" id="ARBA00023166"/>
    </source>
</evidence>
<dbReference type="KEGG" id="asha:G8E00_07140"/>
<evidence type="ECO:0000256" key="7">
    <source>
        <dbReference type="ARBA" id="ARBA00023098"/>
    </source>
</evidence>
<gene>
    <name evidence="19" type="ORF">G8E00_07140</name>
</gene>
<evidence type="ECO:0000313" key="20">
    <source>
        <dbReference type="Proteomes" id="UP000502297"/>
    </source>
</evidence>
<evidence type="ECO:0000259" key="17">
    <source>
        <dbReference type="Pfam" id="PF00890"/>
    </source>
</evidence>
<keyword evidence="10" id="KW-0413">Isomerase</keyword>
<dbReference type="AlphaFoldDB" id="A0A6G8RVJ3"/>
<feature type="domain" description="Glucose-methanol-choline oxidoreductase N-terminal" evidence="16">
    <location>
        <begin position="185"/>
        <end position="275"/>
    </location>
</feature>
<dbReference type="PANTHER" id="PTHR47470:SF1">
    <property type="entry name" value="FAD-DEPENDENT OXIDOREDUCTASE 2 FAD BINDING DOMAIN-CONTAINING PROTEIN"/>
    <property type="match status" value="1"/>
</dbReference>
<evidence type="ECO:0000256" key="9">
    <source>
        <dbReference type="ARBA" id="ARBA00023221"/>
    </source>
</evidence>
<evidence type="ECO:0000259" key="18">
    <source>
        <dbReference type="Pfam" id="PF05199"/>
    </source>
</evidence>
<organism evidence="19 20">
    <name type="scientific">Acinetobacter shaoyimingii</name>
    <dbReference type="NCBI Taxonomy" id="2715164"/>
    <lineage>
        <taxon>Bacteria</taxon>
        <taxon>Pseudomonadati</taxon>
        <taxon>Pseudomonadota</taxon>
        <taxon>Gammaproteobacteria</taxon>
        <taxon>Moraxellales</taxon>
        <taxon>Moraxellaceae</taxon>
        <taxon>Acinetobacter</taxon>
    </lineage>
</organism>
<dbReference type="Pfam" id="PF00732">
    <property type="entry name" value="GMC_oxred_N"/>
    <property type="match status" value="1"/>
</dbReference>
<dbReference type="InterPro" id="IPR052542">
    <property type="entry name" value="Cholesterol_Oxidase"/>
</dbReference>
<protein>
    <recommendedName>
        <fullName evidence="14">Cholesterol oxidase</fullName>
        <ecNumber evidence="13">1.1.3.6</ecNumber>
        <ecNumber evidence="11">5.3.3.1</ecNumber>
    </recommendedName>
    <alternativeName>
        <fullName evidence="15">Cholesterol isomerase</fullName>
    </alternativeName>
</protein>
<keyword evidence="8" id="KW-1207">Sterol metabolism</keyword>
<evidence type="ECO:0000256" key="10">
    <source>
        <dbReference type="ARBA" id="ARBA00023235"/>
    </source>
</evidence>
<keyword evidence="20" id="KW-1185">Reference proteome</keyword>
<keyword evidence="7" id="KW-0443">Lipid metabolism</keyword>
<evidence type="ECO:0000313" key="19">
    <source>
        <dbReference type="EMBL" id="QIO05743.1"/>
    </source>
</evidence>
<evidence type="ECO:0000256" key="15">
    <source>
        <dbReference type="ARBA" id="ARBA00049778"/>
    </source>
</evidence>
<keyword evidence="9" id="KW-0753">Steroid metabolism</keyword>
<dbReference type="InterPro" id="IPR003953">
    <property type="entry name" value="FAD-dep_OxRdtase_2_FAD-bd"/>
</dbReference>
<dbReference type="Pfam" id="PF00890">
    <property type="entry name" value="FAD_binding_2"/>
    <property type="match status" value="1"/>
</dbReference>
<evidence type="ECO:0000259" key="16">
    <source>
        <dbReference type="Pfam" id="PF00732"/>
    </source>
</evidence>
<dbReference type="GO" id="GO:0004769">
    <property type="term" value="F:steroid Delta-isomerase activity"/>
    <property type="evidence" value="ECO:0007669"/>
    <property type="project" value="UniProtKB-EC"/>
</dbReference>
<dbReference type="EMBL" id="CP049801">
    <property type="protein sequence ID" value="QIO05743.1"/>
    <property type="molecule type" value="Genomic_DNA"/>
</dbReference>
<keyword evidence="3" id="KW-0153">Cholesterol metabolism</keyword>
<evidence type="ECO:0000256" key="4">
    <source>
        <dbReference type="ARBA" id="ARBA00022630"/>
    </source>
</evidence>
<dbReference type="Proteomes" id="UP000502297">
    <property type="component" value="Chromosome"/>
</dbReference>
<dbReference type="GO" id="GO:0050660">
    <property type="term" value="F:flavin adenine dinucleotide binding"/>
    <property type="evidence" value="ECO:0007669"/>
    <property type="project" value="InterPro"/>
</dbReference>
<evidence type="ECO:0000256" key="3">
    <source>
        <dbReference type="ARBA" id="ARBA00022548"/>
    </source>
</evidence>
<dbReference type="GO" id="GO:0008203">
    <property type="term" value="P:cholesterol metabolic process"/>
    <property type="evidence" value="ECO:0007669"/>
    <property type="project" value="UniProtKB-KW"/>
</dbReference>
<dbReference type="InterPro" id="IPR036188">
    <property type="entry name" value="FAD/NAD-bd_sf"/>
</dbReference>
<keyword evidence="6" id="KW-0560">Oxidoreductase</keyword>
<keyword evidence="5" id="KW-0274">FAD</keyword>
<dbReference type="InterPro" id="IPR000172">
    <property type="entry name" value="GMC_OxRdtase_N"/>
</dbReference>
<proteinExistence type="inferred from homology"/>
<dbReference type="EC" id="1.1.3.6" evidence="13"/>
<dbReference type="RefSeq" id="WP_166223118.1">
    <property type="nucleotide sequence ID" value="NZ_CP049801.1"/>
</dbReference>
<sequence>MPEQYDVVIVGSGFGGSVSALRLAEQGYQVAVLEQGRRLSADDLKQAGQNSRDLAWAPALGMHGILAQDVFQHLGVVRGIGVGGGSLVYAAVLLEPGQRFYNDPTWTDLSLNWETELAPHYQTTKYMLGVTDNPYHNIQDQWLEQTAKQMGAHQTFSTVPQGIYFGDPDQEIEDPFFNGKGPKRRGCSRCGSCITGCSFGAKNSLDKNYLYQAEQLGVKIYAETKVSHLECLNDGEGYLIHTQHPWKKIPKQIIQAKKVILAAGVVGTLEILFASRDRYKTLAMISKQLGEHVRTNSEAIVSILSNDKDVDVTQGTTISSHFHADEGTHITQNRFPASYEFMKFYMGPLVSHTSPIKRLFKVLGKLLFQPIQSTVSWRVKAWHKRISVLTVMQQADNELRFVYGRTLLRGGRRFLKSQMSVGERSPSFIPLANKAAKHFAEASHGIAQNNLLESVGNLSVTAHLLGGAVMAADPSKGVIDTNHQVFGYPNLYVVDGSAIPVNVGVNPSLTITALAERFAERFKLNHQD</sequence>
<evidence type="ECO:0000256" key="5">
    <source>
        <dbReference type="ARBA" id="ARBA00022827"/>
    </source>
</evidence>
<dbReference type="GO" id="GO:0016995">
    <property type="term" value="F:cholesterol oxidase activity"/>
    <property type="evidence" value="ECO:0007669"/>
    <property type="project" value="UniProtKB-EC"/>
</dbReference>
<accession>A0A6G8RVJ3</accession>
<name>A0A6G8RVJ3_9GAMM</name>
<evidence type="ECO:0000256" key="13">
    <source>
        <dbReference type="ARBA" id="ARBA00049723"/>
    </source>
</evidence>
<feature type="domain" description="Glucose-methanol-choline oxidoreductase C-terminal" evidence="18">
    <location>
        <begin position="412"/>
        <end position="515"/>
    </location>
</feature>
<dbReference type="Pfam" id="PF05199">
    <property type="entry name" value="GMC_oxred_C"/>
    <property type="match status" value="1"/>
</dbReference>
<evidence type="ECO:0000256" key="2">
    <source>
        <dbReference type="ARBA" id="ARBA00010790"/>
    </source>
</evidence>
<evidence type="ECO:0000256" key="14">
    <source>
        <dbReference type="ARBA" id="ARBA00049744"/>
    </source>
</evidence>
<keyword evidence="4" id="KW-0285">Flavoprotein</keyword>
<evidence type="ECO:0000256" key="11">
    <source>
        <dbReference type="ARBA" id="ARBA00038856"/>
    </source>
</evidence>
<reference evidence="19 20" key="1">
    <citation type="submission" date="2020-03" db="EMBL/GenBank/DDBJ databases">
        <authorList>
            <person name="Zhu W."/>
        </authorList>
    </citation>
    <scope>NUCLEOTIDE SEQUENCE [LARGE SCALE GENOMIC DNA]</scope>
    <source>
        <strain evidence="19 20">323-1</strain>
    </source>
</reference>
<evidence type="ECO:0000256" key="6">
    <source>
        <dbReference type="ARBA" id="ARBA00023002"/>
    </source>
</evidence>
<feature type="domain" description="FAD-dependent oxidoreductase 2 FAD-binding" evidence="17">
    <location>
        <begin position="6"/>
        <end position="38"/>
    </location>
</feature>
<dbReference type="InterPro" id="IPR007867">
    <property type="entry name" value="GMC_OxRtase_C"/>
</dbReference>
<comment type="pathway">
    <text evidence="12">Steroid metabolism; cholesterol degradation.</text>
</comment>
<dbReference type="Gene3D" id="3.50.50.60">
    <property type="entry name" value="FAD/NAD(P)-binding domain"/>
    <property type="match status" value="3"/>
</dbReference>
<evidence type="ECO:0000256" key="1">
    <source>
        <dbReference type="ARBA" id="ARBA00001974"/>
    </source>
</evidence>
<comment type="similarity">
    <text evidence="2">Belongs to the GMC oxidoreductase family.</text>
</comment>